<feature type="compositionally biased region" description="Acidic residues" evidence="2">
    <location>
        <begin position="584"/>
        <end position="594"/>
    </location>
</feature>
<feature type="compositionally biased region" description="Low complexity" evidence="2">
    <location>
        <begin position="342"/>
        <end position="354"/>
    </location>
</feature>
<feature type="compositionally biased region" description="Low complexity" evidence="2">
    <location>
        <begin position="793"/>
        <end position="803"/>
    </location>
</feature>
<feature type="region of interest" description="Disordered" evidence="2">
    <location>
        <begin position="1364"/>
        <end position="1391"/>
    </location>
</feature>
<sequence>MKHKRLMEKKDHADTQFRLKLNDAEEENEKKKQKQLELENQQKQLLEEDRKRKMQEALDLEKQKFGSHSFATHEASTNTSISIQPNSLEEQNQIFWLNSRQWEYLTNPGNEEGNKINNLSQNLNEYRSVSVAANGGGALDEEIGGDLLNRKANANANVIESSSTSPSATISSTNQKQQQQSVTSTKVPTPDDEFSLQMQRRKLTAHGSMLSTAKPTIQQKQQIQILSQQQQQPEQNQALSLIQQSHKFDQYKEQVMQEASLVLTPEQQLQQQKQLQMQQQQIIYGAEELRLAAGLPMSYEQEQNKQKMAQILSQNKAFKSDIYPQNPQQQQQQRSITPLNTQKSSDSEQSQDQQKTLHHQSSSYTLQIEKQQQLLLEQQGQRTVYLSGEMVDESTQTFSLIDKLLAATDITQTKILEMEKALCLINDSVGGAEGANDDQQKQQMPMQLSIFGQQISFSEQKLNQYQNGMSTVIGVDPMRAVPVTMRQVIALVPAELRNVDVFKMQQIILNCYSRITQLEKQLNDTNIGSALTLKLNQLTQLGSDDEDQDEEDVGFGNRSGKTEKLKLQKRNKKSKESINKEGINEQDEDDDEEQQNVGDVLKLARILRKQQMEQQQQSSRFSTLPSQVPSHSVDPGGFYSLQRRRGSLMFDQILGKQQNGRGDSKNQSSNNNNNNKRVDEKNRLKGNEDEIDEEQGDSKDGQIDSIQQQQQQKEQENEQDSERKRIAGPISDQKKKDKRRKQQQLVEQQQQQQQQYDSKDETTRSELWKDVDPSALEDTSTINNTIGPDTVKGSQLGSGSQSGTRRDSLRDNITNTNINNRELQQQLGNKKNEAETGRNDANTFGTGTRTGNDNLNTNSVSQSGLGSSTEQDETPRSFRKERIMEEDNSVKGNANMSIRQLFGIQKQKNVVNPEEIQQERKQSAKTGKKQRNIKSENKNQFNLIEDVNLESNDDLTVASGNQYVRPLVWVLRLIRMLYDDKQTVDNTFDRQLIPRQPFPLHIHNWILCRYGVKNLINQIGKEIVYSVEYHKSHSEEVSLFSRFIEGRFPLSHLSFFLLLRSVAICSKQGYEGLCFWEYIPPNYIPTGVAIGISALFFSYLNESDWDTLYDVIVNECSEQVGFTTIPLSQQKGRALQSAISQAYQQSSSSSQQQQQQQQEQQLMQSTSTSIIYLPLFFRLLMHTYHSQHKNFIKYVKELFDVYDTDNDDEISFEEFHDFMLELSPFLSDQEPGRMISMYITQTNSQTQQQQHQQQTGMQRPYLNVKQVIDILETHEIFRKNVCGTVSLGIQSQSSGLGISGAGMAIGSGSGGYYSGAQMSSVVSALLSPYEVFKQQPHEYYQQYDQVIQSQNINQQLSASLSMRGQGSLQGQGSVEQSRKESNASNYQQNSMNDDYWNPLSARYGKQSSSFGLSQVSQFTKKTLPRSNMLSHKTSAPVYASMAARSSSKLPKQLIFAQALAPLLLGMQSNIDNNNEQFVVLDQRQQQQFGLGASNSWRSYAFTLPPINPLSTAYSQMYTQQQQQSTFIPQTANTYLQIPVSLSNLNPRQQMQILQYGPKATGMSSIPTGGGESLRESQIEEMQAWKYRGNRSGSYSGSYTGSNSGIENEIIQDNIINQNKGQQYKQKEMIVKLGETGEEGITVAERSQMLSSVIIVQWSKLTEQFDKSTISFLDQLANKLILNQEDVNKLQERRNNIDSLIQNMSQQQSSSSDQSTIQNEAGKSNIQSDWSKKGQLGISILYEISKWIGMVSELQWMSIFKIFSSVIDTKKQIKENIRADSDDNNGNEQIQNSLLQVNESKEEKADLIISAVFECISEEFDYLQRASDIRGKVVSVAMQSGNEI</sequence>
<evidence type="ECO:0000313" key="5">
    <source>
        <dbReference type="Proteomes" id="UP000324800"/>
    </source>
</evidence>
<feature type="compositionally biased region" description="Acidic residues" evidence="2">
    <location>
        <begin position="543"/>
        <end position="553"/>
    </location>
</feature>
<dbReference type="SUPFAM" id="SSF47473">
    <property type="entry name" value="EF-hand"/>
    <property type="match status" value="1"/>
</dbReference>
<feature type="compositionally biased region" description="Polar residues" evidence="2">
    <location>
        <begin position="1715"/>
        <end position="1726"/>
    </location>
</feature>
<dbReference type="GO" id="GO:0005509">
    <property type="term" value="F:calcium ion binding"/>
    <property type="evidence" value="ECO:0007669"/>
    <property type="project" value="InterPro"/>
</dbReference>
<feature type="compositionally biased region" description="Basic and acidic residues" evidence="2">
    <location>
        <begin position="713"/>
        <end position="725"/>
    </location>
</feature>
<evidence type="ECO:0000259" key="3">
    <source>
        <dbReference type="PROSITE" id="PS50222"/>
    </source>
</evidence>
<accession>A0A5J4W7G9</accession>
<dbReference type="PANTHER" id="PTHR36812:SF9">
    <property type="entry name" value="MYB-LIKE PROTEIN X ISOFORM X1"/>
    <property type="match status" value="1"/>
</dbReference>
<feature type="region of interest" description="Disordered" evidence="2">
    <location>
        <begin position="1702"/>
        <end position="1726"/>
    </location>
</feature>
<feature type="compositionally biased region" description="Basic and acidic residues" evidence="2">
    <location>
        <begin position="873"/>
        <end position="889"/>
    </location>
</feature>
<dbReference type="PROSITE" id="PS00018">
    <property type="entry name" value="EF_HAND_1"/>
    <property type="match status" value="1"/>
</dbReference>
<feature type="compositionally biased region" description="Polar residues" evidence="2">
    <location>
        <begin position="777"/>
        <end position="787"/>
    </location>
</feature>
<feature type="compositionally biased region" description="Low complexity" evidence="2">
    <location>
        <begin position="1704"/>
        <end position="1714"/>
    </location>
</feature>
<feature type="compositionally biased region" description="Basic and acidic residues" evidence="2">
    <location>
        <begin position="8"/>
        <end position="37"/>
    </location>
</feature>
<feature type="compositionally biased region" description="Basic and acidic residues" evidence="2">
    <location>
        <begin position="45"/>
        <end position="54"/>
    </location>
</feature>
<dbReference type="PANTHER" id="PTHR36812">
    <property type="entry name" value="NEUROFILAMENT TRIPLET M PROTEIN-LIKE PROTEIN"/>
    <property type="match status" value="1"/>
</dbReference>
<feature type="compositionally biased region" description="Polar residues" evidence="2">
    <location>
        <begin position="1364"/>
        <end position="1375"/>
    </location>
</feature>
<feature type="region of interest" description="Disordered" evidence="2">
    <location>
        <begin position="324"/>
        <end position="362"/>
    </location>
</feature>
<feature type="compositionally biased region" description="Low complexity" evidence="2">
    <location>
        <begin position="161"/>
        <end position="187"/>
    </location>
</feature>
<comment type="caution">
    <text evidence="4">The sequence shown here is derived from an EMBL/GenBank/DDBJ whole genome shotgun (WGS) entry which is preliminary data.</text>
</comment>
<dbReference type="OrthoDB" id="188050at2759"/>
<feature type="region of interest" description="Disordered" evidence="2">
    <location>
        <begin position="158"/>
        <end position="192"/>
    </location>
</feature>
<keyword evidence="1" id="KW-0106">Calcium</keyword>
<dbReference type="EMBL" id="SNRW01003095">
    <property type="protein sequence ID" value="KAA6390808.1"/>
    <property type="molecule type" value="Genomic_DNA"/>
</dbReference>
<protein>
    <recommendedName>
        <fullName evidence="3">EF-hand domain-containing protein</fullName>
    </recommendedName>
</protein>
<dbReference type="CDD" id="cd00051">
    <property type="entry name" value="EFh"/>
    <property type="match status" value="1"/>
</dbReference>
<gene>
    <name evidence="4" type="ORF">EZS28_013665</name>
</gene>
<feature type="region of interest" description="Disordered" evidence="2">
    <location>
        <begin position="1"/>
        <end position="54"/>
    </location>
</feature>
<dbReference type="Proteomes" id="UP000324800">
    <property type="component" value="Unassembled WGS sequence"/>
</dbReference>
<feature type="region of interest" description="Disordered" evidence="2">
    <location>
        <begin position="657"/>
        <end position="894"/>
    </location>
</feature>
<feature type="compositionally biased region" description="Basic and acidic residues" evidence="2">
    <location>
        <begin position="757"/>
        <end position="772"/>
    </location>
</feature>
<dbReference type="InterPro" id="IPR002048">
    <property type="entry name" value="EF_hand_dom"/>
</dbReference>
<organism evidence="4 5">
    <name type="scientific">Streblomastix strix</name>
    <dbReference type="NCBI Taxonomy" id="222440"/>
    <lineage>
        <taxon>Eukaryota</taxon>
        <taxon>Metamonada</taxon>
        <taxon>Preaxostyla</taxon>
        <taxon>Oxymonadida</taxon>
        <taxon>Streblomastigidae</taxon>
        <taxon>Streblomastix</taxon>
    </lineage>
</organism>
<dbReference type="PROSITE" id="PS50222">
    <property type="entry name" value="EF_HAND_2"/>
    <property type="match status" value="1"/>
</dbReference>
<evidence type="ECO:0000256" key="1">
    <source>
        <dbReference type="ARBA" id="ARBA00022837"/>
    </source>
</evidence>
<feature type="compositionally biased region" description="Low complexity" evidence="2">
    <location>
        <begin position="665"/>
        <end position="675"/>
    </location>
</feature>
<feature type="compositionally biased region" description="Polar residues" evidence="2">
    <location>
        <begin position="618"/>
        <end position="630"/>
    </location>
</feature>
<feature type="region of interest" description="Disordered" evidence="2">
    <location>
        <begin position="912"/>
        <end position="937"/>
    </location>
</feature>
<feature type="compositionally biased region" description="Polar residues" evidence="2">
    <location>
        <begin position="1382"/>
        <end position="1391"/>
    </location>
</feature>
<feature type="compositionally biased region" description="Basic and acidic residues" evidence="2">
    <location>
        <begin position="676"/>
        <end position="688"/>
    </location>
</feature>
<feature type="compositionally biased region" description="Low complexity" evidence="2">
    <location>
        <begin position="703"/>
        <end position="712"/>
    </location>
</feature>
<reference evidence="4 5" key="1">
    <citation type="submission" date="2019-03" db="EMBL/GenBank/DDBJ databases">
        <title>Single cell metagenomics reveals metabolic interactions within the superorganism composed of flagellate Streblomastix strix and complex community of Bacteroidetes bacteria on its surface.</title>
        <authorList>
            <person name="Treitli S.C."/>
            <person name="Kolisko M."/>
            <person name="Husnik F."/>
            <person name="Keeling P."/>
            <person name="Hampl V."/>
        </authorList>
    </citation>
    <scope>NUCLEOTIDE SEQUENCE [LARGE SCALE GENOMIC DNA]</scope>
    <source>
        <strain evidence="4">ST1C</strain>
    </source>
</reference>
<feature type="domain" description="EF-hand" evidence="3">
    <location>
        <begin position="1190"/>
        <end position="1225"/>
    </location>
</feature>
<feature type="compositionally biased region" description="Polar residues" evidence="2">
    <location>
        <begin position="839"/>
        <end position="869"/>
    </location>
</feature>
<dbReference type="SMART" id="SM00054">
    <property type="entry name" value="EFh"/>
    <property type="match status" value="1"/>
</dbReference>
<dbReference type="Gene3D" id="1.10.238.10">
    <property type="entry name" value="EF-hand"/>
    <property type="match status" value="1"/>
</dbReference>
<evidence type="ECO:0000313" key="4">
    <source>
        <dbReference type="EMBL" id="KAA6390808.1"/>
    </source>
</evidence>
<name>A0A5J4W7G9_9EUKA</name>
<feature type="region of interest" description="Disordered" evidence="2">
    <location>
        <begin position="543"/>
        <end position="596"/>
    </location>
</feature>
<proteinExistence type="predicted"/>
<feature type="compositionally biased region" description="Low complexity" evidence="2">
    <location>
        <begin position="324"/>
        <end position="333"/>
    </location>
</feature>
<feature type="compositionally biased region" description="Basic and acidic residues" evidence="2">
    <location>
        <begin position="574"/>
        <end position="583"/>
    </location>
</feature>
<feature type="region of interest" description="Disordered" evidence="2">
    <location>
        <begin position="609"/>
        <end position="639"/>
    </location>
</feature>
<feature type="compositionally biased region" description="Low complexity" evidence="2">
    <location>
        <begin position="743"/>
        <end position="755"/>
    </location>
</feature>
<dbReference type="InterPro" id="IPR011992">
    <property type="entry name" value="EF-hand-dom_pair"/>
</dbReference>
<dbReference type="InterPro" id="IPR018247">
    <property type="entry name" value="EF_Hand_1_Ca_BS"/>
</dbReference>
<evidence type="ECO:0000256" key="2">
    <source>
        <dbReference type="SAM" id="MobiDB-lite"/>
    </source>
</evidence>